<evidence type="ECO:0000313" key="1">
    <source>
        <dbReference type="EMBL" id="KLO14250.1"/>
    </source>
</evidence>
<dbReference type="AlphaFoldDB" id="A0A0H2RQK2"/>
<sequence length="373" mass="41680">MPSLNPEASVYTKELFKFKYGTPLYDPDPADSYDVVRIGDVGYITDYGSFIRLFNVCYPADHPINNSRVPDNFVHLGEKYRASHRSVALRPGPVSSMEVEELGGTVSLSGATLPANFEVRLTCKKRQGAALLIYRHAIREVSKHGNAFRGLMLKNYKDWLAFIQDELEVDDIALGDIRLVTGHILTNEWSTGVVVEKSHNCEVRFKVEANTLASASIWGSWNSESSISFPKRFGPTSLPPPFSNVHDTMIQAGRVSDIVGDERMDIDHDSGDSRVLDNERAGDQESPLNQCIFLRAYRIKPRQILPDKISAAAVPKDNSRDFDNEKHGPSQAEINVIMDEGDDFEDSVSVVVVVTFLLHSTQISFSCKGMRYF</sequence>
<gene>
    <name evidence="1" type="ORF">SCHPADRAFT_826716</name>
</gene>
<dbReference type="InParanoid" id="A0A0H2RQK2"/>
<dbReference type="EMBL" id="KQ085946">
    <property type="protein sequence ID" value="KLO14250.1"/>
    <property type="molecule type" value="Genomic_DNA"/>
</dbReference>
<reference evidence="1 2" key="1">
    <citation type="submission" date="2015-04" db="EMBL/GenBank/DDBJ databases">
        <title>Complete genome sequence of Schizopora paradoxa KUC8140, a cosmopolitan wood degrader in East Asia.</title>
        <authorList>
            <consortium name="DOE Joint Genome Institute"/>
            <person name="Min B."/>
            <person name="Park H."/>
            <person name="Jang Y."/>
            <person name="Kim J.-J."/>
            <person name="Kim K.H."/>
            <person name="Pangilinan J."/>
            <person name="Lipzen A."/>
            <person name="Riley R."/>
            <person name="Grigoriev I.V."/>
            <person name="Spatafora J.W."/>
            <person name="Choi I.-G."/>
        </authorList>
    </citation>
    <scope>NUCLEOTIDE SEQUENCE [LARGE SCALE GENOMIC DNA]</scope>
    <source>
        <strain evidence="1 2">KUC8140</strain>
    </source>
</reference>
<organism evidence="1 2">
    <name type="scientific">Schizopora paradoxa</name>
    <dbReference type="NCBI Taxonomy" id="27342"/>
    <lineage>
        <taxon>Eukaryota</taxon>
        <taxon>Fungi</taxon>
        <taxon>Dikarya</taxon>
        <taxon>Basidiomycota</taxon>
        <taxon>Agaricomycotina</taxon>
        <taxon>Agaricomycetes</taxon>
        <taxon>Hymenochaetales</taxon>
        <taxon>Schizoporaceae</taxon>
        <taxon>Schizopora</taxon>
    </lineage>
</organism>
<evidence type="ECO:0000313" key="2">
    <source>
        <dbReference type="Proteomes" id="UP000053477"/>
    </source>
</evidence>
<protein>
    <submittedName>
        <fullName evidence="1">Uncharacterized protein</fullName>
    </submittedName>
</protein>
<name>A0A0H2RQK2_9AGAM</name>
<dbReference type="Proteomes" id="UP000053477">
    <property type="component" value="Unassembled WGS sequence"/>
</dbReference>
<proteinExistence type="predicted"/>
<dbReference type="OrthoDB" id="3222453at2759"/>
<accession>A0A0H2RQK2</accession>
<keyword evidence="2" id="KW-1185">Reference proteome</keyword>